<evidence type="ECO:0000259" key="4">
    <source>
        <dbReference type="Pfam" id="PF00144"/>
    </source>
</evidence>
<keyword evidence="6" id="KW-1185">Reference proteome</keyword>
<dbReference type="SUPFAM" id="SSF56601">
    <property type="entry name" value="beta-lactamase/transpeptidase-like"/>
    <property type="match status" value="1"/>
</dbReference>
<comment type="caution">
    <text evidence="5">The sequence shown here is derived from an EMBL/GenBank/DDBJ whole genome shotgun (WGS) entry which is preliminary data.</text>
</comment>
<dbReference type="AlphaFoldDB" id="A0AAW0CU04"/>
<dbReference type="Gene3D" id="3.40.710.10">
    <property type="entry name" value="DD-peptidase/beta-lactamase superfamily"/>
    <property type="match status" value="1"/>
</dbReference>
<dbReference type="PANTHER" id="PTHR46825:SF15">
    <property type="entry name" value="BETA-LACTAMASE-RELATED DOMAIN-CONTAINING PROTEIN"/>
    <property type="match status" value="1"/>
</dbReference>
<dbReference type="EMBL" id="JAWWNJ010000013">
    <property type="protein sequence ID" value="KAK7042563.1"/>
    <property type="molecule type" value="Genomic_DNA"/>
</dbReference>
<dbReference type="InterPro" id="IPR012338">
    <property type="entry name" value="Beta-lactam/transpept-like"/>
</dbReference>
<dbReference type="InterPro" id="IPR001466">
    <property type="entry name" value="Beta-lactam-related"/>
</dbReference>
<dbReference type="InterPro" id="IPR050491">
    <property type="entry name" value="AmpC-like"/>
</dbReference>
<evidence type="ECO:0000256" key="3">
    <source>
        <dbReference type="SAM" id="SignalP"/>
    </source>
</evidence>
<feature type="domain" description="Beta-lactamase-related" evidence="4">
    <location>
        <begin position="81"/>
        <end position="400"/>
    </location>
</feature>
<gene>
    <name evidence="5" type="ORF">R3P38DRAFT_2891209</name>
</gene>
<feature type="region of interest" description="Disordered" evidence="2">
    <location>
        <begin position="436"/>
        <end position="457"/>
    </location>
</feature>
<protein>
    <submittedName>
        <fullName evidence="5">Beta-lactamase class penicillin binding protein</fullName>
    </submittedName>
</protein>
<dbReference type="Pfam" id="PF00144">
    <property type="entry name" value="Beta-lactamase"/>
    <property type="match status" value="1"/>
</dbReference>
<name>A0AAW0CU04_9AGAR</name>
<proteinExistence type="inferred from homology"/>
<evidence type="ECO:0000256" key="2">
    <source>
        <dbReference type="SAM" id="MobiDB-lite"/>
    </source>
</evidence>
<sequence length="612" mass="66616">MLLLLKSLVFLTAVLGTDVVANPISDPLDQSQPQRPFQLSESSSDAILTDNVDAAIDSILQNFKTPGGVGVAVVRKKPDSEWNVETKGYGLAKLDGTKITEETLFGIGSNSKLFDILATGLLISNKSLSPGISWKTKIASIIPEWELMDPIASAETTIVDAMSHRTGLPRHDLIMPAETVSEEIRRLRYLKPSTGFREHWQYNNHMYTVLSYLPPVLTGIPFETYVTDFILRPLGMNSTTYYSKAAAESGHLADGIGRDGVNQTKDIFDMGRARAYPFWAPNEGKPGHVVSGAGGLISSAKDMAVWLQALLNEGQHPSDNLTVIPADVIRQVASGITVAGPVARFPELSPTVYGGGQMRGTYRGFEFIEHGGSVLGFKSQVTRIPSLNFGVSVLSNDEHFGSEIVETVKFRIIDEFLNLEAIDWSERYQSIIADRVKNGPKPTPRSQQPAPPSVPFSDLAGTYTDPGYGSLDLCLISPKSLVDSPSESCSQLIGEIPIQIPSTLDPEVPTLLARWPAFGMTHVSLAHFERNVFNVTAIFSIPTANASDKPYWVQTQSDPSLVAEFALDDSEKASVGLRGFWGAGEGVESPEGDSVKDRAEVWFEKIEAEDQS</sequence>
<evidence type="ECO:0000256" key="1">
    <source>
        <dbReference type="ARBA" id="ARBA00038215"/>
    </source>
</evidence>
<dbReference type="Proteomes" id="UP001362999">
    <property type="component" value="Unassembled WGS sequence"/>
</dbReference>
<dbReference type="PANTHER" id="PTHR46825">
    <property type="entry name" value="D-ALANYL-D-ALANINE-CARBOXYPEPTIDASE/ENDOPEPTIDASE AMPH"/>
    <property type="match status" value="1"/>
</dbReference>
<comment type="similarity">
    <text evidence="1">Belongs to the peptidase S12 family.</text>
</comment>
<organism evidence="5 6">
    <name type="scientific">Favolaschia claudopus</name>
    <dbReference type="NCBI Taxonomy" id="2862362"/>
    <lineage>
        <taxon>Eukaryota</taxon>
        <taxon>Fungi</taxon>
        <taxon>Dikarya</taxon>
        <taxon>Basidiomycota</taxon>
        <taxon>Agaricomycotina</taxon>
        <taxon>Agaricomycetes</taxon>
        <taxon>Agaricomycetidae</taxon>
        <taxon>Agaricales</taxon>
        <taxon>Marasmiineae</taxon>
        <taxon>Mycenaceae</taxon>
        <taxon>Favolaschia</taxon>
    </lineage>
</organism>
<accession>A0AAW0CU04</accession>
<feature type="chain" id="PRO_5043407267" evidence="3">
    <location>
        <begin position="17"/>
        <end position="612"/>
    </location>
</feature>
<evidence type="ECO:0000313" key="5">
    <source>
        <dbReference type="EMBL" id="KAK7042563.1"/>
    </source>
</evidence>
<keyword evidence="3" id="KW-0732">Signal</keyword>
<feature type="signal peptide" evidence="3">
    <location>
        <begin position="1"/>
        <end position="16"/>
    </location>
</feature>
<evidence type="ECO:0000313" key="6">
    <source>
        <dbReference type="Proteomes" id="UP001362999"/>
    </source>
</evidence>
<reference evidence="5 6" key="1">
    <citation type="journal article" date="2024" name="J Genomics">
        <title>Draft genome sequencing and assembly of Favolaschia claudopus CIRM-BRFM 2984 isolated from oak limbs.</title>
        <authorList>
            <person name="Navarro D."/>
            <person name="Drula E."/>
            <person name="Chaduli D."/>
            <person name="Cazenave R."/>
            <person name="Ahrendt S."/>
            <person name="Wang J."/>
            <person name="Lipzen A."/>
            <person name="Daum C."/>
            <person name="Barry K."/>
            <person name="Grigoriev I.V."/>
            <person name="Favel A."/>
            <person name="Rosso M.N."/>
            <person name="Martin F."/>
        </authorList>
    </citation>
    <scope>NUCLEOTIDE SEQUENCE [LARGE SCALE GENOMIC DNA]</scope>
    <source>
        <strain evidence="5 6">CIRM-BRFM 2984</strain>
    </source>
</reference>